<reference evidence="2 3" key="1">
    <citation type="submission" date="2020-04" db="EMBL/GenBank/DDBJ databases">
        <authorList>
            <person name="Klaysubun C."/>
            <person name="Duangmal K."/>
            <person name="Lipun K."/>
        </authorList>
    </citation>
    <scope>NUCLEOTIDE SEQUENCE [LARGE SCALE GENOMIC DNA]</scope>
    <source>
        <strain evidence="2 3">JCM 11839</strain>
    </source>
</reference>
<dbReference type="InterPro" id="IPR010852">
    <property type="entry name" value="ABATE"/>
</dbReference>
<dbReference type="PANTHER" id="PTHR35525:SF3">
    <property type="entry name" value="BLL6575 PROTEIN"/>
    <property type="match status" value="1"/>
</dbReference>
<evidence type="ECO:0000313" key="3">
    <source>
        <dbReference type="Proteomes" id="UP001296706"/>
    </source>
</evidence>
<dbReference type="InterPro" id="IPR023286">
    <property type="entry name" value="ABATE_dom_sf"/>
</dbReference>
<dbReference type="EMBL" id="JAAXKY010000037">
    <property type="protein sequence ID" value="NMH78138.1"/>
    <property type="molecule type" value="Genomic_DNA"/>
</dbReference>
<sequence length="206" mass="22643">MTWSATDRYGMDAAPGGLAFVQDLLNTFSAGKPRKPDWLEDLGAAQVWLDAALSGWSRATGRRAPVVELDDRDRESLHDFRGSLRRMLARQGDGASPGPGSPAFPSMAASMRVDESGTITTEAAGTGWRRVASLALIECFEAQQTDALRRLKICRNERCACAFFDRSRNKTGVWHDVRVCGNATNLRAYRARQRAQTADRPAPVTE</sequence>
<evidence type="ECO:0000313" key="2">
    <source>
        <dbReference type="EMBL" id="NMH78138.1"/>
    </source>
</evidence>
<name>A0ABX1RCM4_9PSEU</name>
<gene>
    <name evidence="2" type="ORF">HF577_13720</name>
</gene>
<accession>A0ABX1RCM4</accession>
<proteinExistence type="predicted"/>
<dbReference type="Pfam" id="PF11706">
    <property type="entry name" value="zf-CGNR"/>
    <property type="match status" value="1"/>
</dbReference>
<dbReference type="RefSeq" id="WP_169396214.1">
    <property type="nucleotide sequence ID" value="NZ_BAAAJH010000001.1"/>
</dbReference>
<dbReference type="PANTHER" id="PTHR35525">
    <property type="entry name" value="BLL6575 PROTEIN"/>
    <property type="match status" value="1"/>
</dbReference>
<protein>
    <submittedName>
        <fullName evidence="2">CGNR zinc finger domain-containing protein</fullName>
    </submittedName>
</protein>
<feature type="domain" description="Zinc finger CGNR" evidence="1">
    <location>
        <begin position="150"/>
        <end position="193"/>
    </location>
</feature>
<comment type="caution">
    <text evidence="2">The sequence shown here is derived from an EMBL/GenBank/DDBJ whole genome shotgun (WGS) entry which is preliminary data.</text>
</comment>
<keyword evidence="3" id="KW-1185">Reference proteome</keyword>
<evidence type="ECO:0000259" key="1">
    <source>
        <dbReference type="Pfam" id="PF11706"/>
    </source>
</evidence>
<dbReference type="Proteomes" id="UP001296706">
    <property type="component" value="Unassembled WGS sequence"/>
</dbReference>
<organism evidence="2 3">
    <name type="scientific">Pseudonocardia xinjiangensis</name>
    <dbReference type="NCBI Taxonomy" id="75289"/>
    <lineage>
        <taxon>Bacteria</taxon>
        <taxon>Bacillati</taxon>
        <taxon>Actinomycetota</taxon>
        <taxon>Actinomycetes</taxon>
        <taxon>Pseudonocardiales</taxon>
        <taxon>Pseudonocardiaceae</taxon>
        <taxon>Pseudonocardia</taxon>
    </lineage>
</organism>
<dbReference type="SUPFAM" id="SSF160904">
    <property type="entry name" value="Jann2411-like"/>
    <property type="match status" value="1"/>
</dbReference>
<dbReference type="Gene3D" id="1.10.3300.10">
    <property type="entry name" value="Jann2411-like domain"/>
    <property type="match status" value="1"/>
</dbReference>
<dbReference type="InterPro" id="IPR021005">
    <property type="entry name" value="Znf_CGNR"/>
</dbReference>